<comment type="subcellular location">
    <subcellularLocation>
        <location evidence="1 8">Cell membrane</location>
        <topology evidence="1 8">Multi-pass membrane protein</topology>
    </subcellularLocation>
</comment>
<dbReference type="Gene3D" id="1.20.1250.20">
    <property type="entry name" value="MFS general substrate transporter like domains"/>
    <property type="match status" value="2"/>
</dbReference>
<dbReference type="GO" id="GO:0015347">
    <property type="term" value="F:sodium-independent organic anion transmembrane transporter activity"/>
    <property type="evidence" value="ECO:0007669"/>
    <property type="project" value="TreeGrafter"/>
</dbReference>
<keyword evidence="4 8" id="KW-0812">Transmembrane</keyword>
<name>A0A914A383_PATMI</name>
<evidence type="ECO:0000313" key="11">
    <source>
        <dbReference type="EnsemblMetazoa" id="XP_038058054.1"/>
    </source>
</evidence>
<dbReference type="EnsemblMetazoa" id="XM_038202126.1">
    <property type="protein sequence ID" value="XP_038058054.1"/>
    <property type="gene ID" value="LOC119729529"/>
</dbReference>
<feature type="transmembrane region" description="Helical" evidence="8">
    <location>
        <begin position="99"/>
        <end position="120"/>
    </location>
</feature>
<dbReference type="OrthoDB" id="5062115at2759"/>
<dbReference type="GO" id="GO:0043252">
    <property type="term" value="P:sodium-independent organic anion transport"/>
    <property type="evidence" value="ECO:0007669"/>
    <property type="project" value="TreeGrafter"/>
</dbReference>
<organism evidence="11 12">
    <name type="scientific">Patiria miniata</name>
    <name type="common">Bat star</name>
    <name type="synonym">Asterina miniata</name>
    <dbReference type="NCBI Taxonomy" id="46514"/>
    <lineage>
        <taxon>Eukaryota</taxon>
        <taxon>Metazoa</taxon>
        <taxon>Echinodermata</taxon>
        <taxon>Eleutherozoa</taxon>
        <taxon>Asterozoa</taxon>
        <taxon>Asteroidea</taxon>
        <taxon>Valvatacea</taxon>
        <taxon>Valvatida</taxon>
        <taxon>Asterinidae</taxon>
        <taxon>Patiria</taxon>
    </lineage>
</organism>
<feature type="transmembrane region" description="Helical" evidence="8">
    <location>
        <begin position="626"/>
        <end position="650"/>
    </location>
</feature>
<feature type="transmembrane region" description="Helical" evidence="8">
    <location>
        <begin position="57"/>
        <end position="79"/>
    </location>
</feature>
<dbReference type="SUPFAM" id="SSF103473">
    <property type="entry name" value="MFS general substrate transporter"/>
    <property type="match status" value="2"/>
</dbReference>
<feature type="domain" description="Major facilitator superfamily (MFS) profile" evidence="9">
    <location>
        <begin position="60"/>
        <end position="649"/>
    </location>
</feature>
<feature type="transmembrane region" description="Helical" evidence="8">
    <location>
        <begin position="190"/>
        <end position="215"/>
    </location>
</feature>
<evidence type="ECO:0000256" key="4">
    <source>
        <dbReference type="ARBA" id="ARBA00022692"/>
    </source>
</evidence>
<dbReference type="AlphaFoldDB" id="A0A914A383"/>
<evidence type="ECO:0000313" key="12">
    <source>
        <dbReference type="Proteomes" id="UP000887568"/>
    </source>
</evidence>
<dbReference type="GO" id="GO:0006811">
    <property type="term" value="P:monoatomic ion transport"/>
    <property type="evidence" value="ECO:0007669"/>
    <property type="project" value="UniProtKB-KW"/>
</dbReference>
<dbReference type="InterPro" id="IPR004156">
    <property type="entry name" value="OATP"/>
</dbReference>
<feature type="transmembrane region" description="Helical" evidence="8">
    <location>
        <begin position="354"/>
        <end position="373"/>
    </location>
</feature>
<feature type="transmembrane region" description="Helical" evidence="8">
    <location>
        <begin position="581"/>
        <end position="599"/>
    </location>
</feature>
<dbReference type="PANTHER" id="PTHR11388">
    <property type="entry name" value="ORGANIC ANION TRANSPORTER"/>
    <property type="match status" value="1"/>
</dbReference>
<dbReference type="Pfam" id="PF03137">
    <property type="entry name" value="OATP"/>
    <property type="match status" value="1"/>
</dbReference>
<feature type="domain" description="Kazal-like" evidence="10">
    <location>
        <begin position="464"/>
        <end position="517"/>
    </location>
</feature>
<evidence type="ECO:0000256" key="5">
    <source>
        <dbReference type="ARBA" id="ARBA00022989"/>
    </source>
</evidence>
<keyword evidence="3" id="KW-1003">Cell membrane</keyword>
<dbReference type="GeneID" id="119729529"/>
<dbReference type="Proteomes" id="UP000887568">
    <property type="component" value="Unplaced"/>
</dbReference>
<dbReference type="SUPFAM" id="SSF100895">
    <property type="entry name" value="Kazal-type serine protease inhibitors"/>
    <property type="match status" value="1"/>
</dbReference>
<proteinExistence type="inferred from homology"/>
<feature type="transmembrane region" description="Helical" evidence="8">
    <location>
        <begin position="388"/>
        <end position="409"/>
    </location>
</feature>
<evidence type="ECO:0000256" key="6">
    <source>
        <dbReference type="ARBA" id="ARBA00023136"/>
    </source>
</evidence>
<keyword evidence="12" id="KW-1185">Reference proteome</keyword>
<dbReference type="PROSITE" id="PS50850">
    <property type="entry name" value="MFS"/>
    <property type="match status" value="1"/>
</dbReference>
<evidence type="ECO:0000259" key="10">
    <source>
        <dbReference type="PROSITE" id="PS51465"/>
    </source>
</evidence>
<keyword evidence="7" id="KW-1015">Disulfide bond</keyword>
<dbReference type="InterPro" id="IPR036259">
    <property type="entry name" value="MFS_trans_sf"/>
</dbReference>
<feature type="transmembrane region" description="Helical" evidence="8">
    <location>
        <begin position="127"/>
        <end position="147"/>
    </location>
</feature>
<dbReference type="PANTHER" id="PTHR11388:SF100">
    <property type="entry name" value="SOLUTE CARRIER ORGANIC ANION TRANSPORTER FAMILY MEMBER 4A1"/>
    <property type="match status" value="1"/>
</dbReference>
<feature type="transmembrane region" description="Helical" evidence="8">
    <location>
        <begin position="227"/>
        <end position="251"/>
    </location>
</feature>
<dbReference type="InterPro" id="IPR036058">
    <property type="entry name" value="Kazal_dom_sf"/>
</dbReference>
<evidence type="ECO:0000256" key="2">
    <source>
        <dbReference type="ARBA" id="ARBA00009657"/>
    </source>
</evidence>
<evidence type="ECO:0000256" key="1">
    <source>
        <dbReference type="ARBA" id="ARBA00004651"/>
    </source>
</evidence>
<keyword evidence="6 8" id="KW-0472">Membrane</keyword>
<feature type="transmembrane region" description="Helical" evidence="8">
    <location>
        <begin position="421"/>
        <end position="441"/>
    </location>
</feature>
<evidence type="ECO:0000259" key="9">
    <source>
        <dbReference type="PROSITE" id="PS50850"/>
    </source>
</evidence>
<keyword evidence="8" id="KW-0406">Ion transport</keyword>
<evidence type="ECO:0000256" key="7">
    <source>
        <dbReference type="ARBA" id="ARBA00023157"/>
    </source>
</evidence>
<dbReference type="PROSITE" id="PS51465">
    <property type="entry name" value="KAZAL_2"/>
    <property type="match status" value="1"/>
</dbReference>
<feature type="transmembrane region" description="Helical" evidence="8">
    <location>
        <begin position="279"/>
        <end position="302"/>
    </location>
</feature>
<dbReference type="Pfam" id="PF07648">
    <property type="entry name" value="Kazal_2"/>
    <property type="match status" value="1"/>
</dbReference>
<dbReference type="InterPro" id="IPR002350">
    <property type="entry name" value="Kazal_dom"/>
</dbReference>
<reference evidence="11" key="1">
    <citation type="submission" date="2022-11" db="UniProtKB">
        <authorList>
            <consortium name="EnsemblMetazoa"/>
        </authorList>
    </citation>
    <scope>IDENTIFICATION</scope>
</reference>
<keyword evidence="8" id="KW-0813">Transport</keyword>
<dbReference type="GO" id="GO:0016323">
    <property type="term" value="C:basolateral plasma membrane"/>
    <property type="evidence" value="ECO:0007669"/>
    <property type="project" value="TreeGrafter"/>
</dbReference>
<dbReference type="OMA" id="VAMYHLA"/>
<dbReference type="InterPro" id="IPR020846">
    <property type="entry name" value="MFS_dom"/>
</dbReference>
<sequence length="676" mass="74265">MAVASACSMDGVHVGMELEEWRSGPPEDTASKSIPGRNLRCGWRSWRPSCFQRFNTAPWLLTCICCAAMVQGVAVNGLVNSSMSSLERRFELSASQLGLLPSFYDVIAAFLLALVGYCGARGNRPRWLAAGLVSLAIGSFVFALPHFTTDLYQFTVNNRSDVCSPRPIRDLPTEQCFQEDESKISSLSRYWYVFILANLFFGTACAPLYSLGPAFIDESVRMESVGLYLGIFSFSWALGPAIGFTAAGVILDKVYTDFLEIDTSILGIDSSNREWIGAWWLGFLLCSIFALFLALPISYFPVELSETKKHRCQRSSQAHTKSGVEIVSREDFGLTWGDMPTATKLLFRNPTYMLLNMALTADVIFLSGSQAFLPKFLESQFGVSSGDASLIVGVIATIAGGGTVLFSGWIVKRYNMKIPALLKLCAIVTAVDGILMLGLLLRCDEIPLAGVFKDYHGNRSLTGVTFESTCNAACDCSTEFYSPVCGDNGMIYFSACHAGCQSYDDQTDIYSDCECTDLNDSVVGGATPGLCHASCSHLWLFIVVLTAIIVFYVFCGVPALNIMLRCVPDGQQAYAMGLHGFLVRSLGSIPSPIIFGYIFDATCTLWHQECEASGQCWFYNRAHLSLYVTVLGVIVKSVVFVFYCLALYFYAPISSKDARETRRRDVFKQVSLQVVT</sequence>
<dbReference type="RefSeq" id="XP_038058054.1">
    <property type="nucleotide sequence ID" value="XM_038202126.1"/>
</dbReference>
<feature type="transmembrane region" description="Helical" evidence="8">
    <location>
        <begin position="538"/>
        <end position="560"/>
    </location>
</feature>
<comment type="similarity">
    <text evidence="2 8">Belongs to the organo anion transporter (TC 2.A.60) family.</text>
</comment>
<keyword evidence="5 8" id="KW-1133">Transmembrane helix</keyword>
<protein>
    <recommendedName>
        <fullName evidence="8">Solute carrier organic anion transporter family member</fullName>
    </recommendedName>
</protein>
<accession>A0A914A383</accession>
<evidence type="ECO:0000256" key="3">
    <source>
        <dbReference type="ARBA" id="ARBA00022475"/>
    </source>
</evidence>
<dbReference type="NCBIfam" id="TIGR00805">
    <property type="entry name" value="oat"/>
    <property type="match status" value="1"/>
</dbReference>
<evidence type="ECO:0000256" key="8">
    <source>
        <dbReference type="RuleBase" id="RU362056"/>
    </source>
</evidence>